<name>A0A1H6N844_9RHOB</name>
<evidence type="ECO:0000313" key="2">
    <source>
        <dbReference type="Proteomes" id="UP000199125"/>
    </source>
</evidence>
<dbReference type="AlphaFoldDB" id="A0A1H6N844"/>
<sequence length="196" mass="21574">MTDNHGDSDEEILLAFAVEQDHDNATLERYLQQYPHLADQLIDLSLDLRLQQATEETTAPTDEAWVEASLAAFYASSSVQASAPVVDPFANVSPQALVELRRALDVPSGVIQGFRSRLVDVASVPASFVDALARGLRSTADDLRRFMAAPPRLAPGTSYKSDDAPSTQQEKITFEDLLKQCKVSDERRQQLLASRD</sequence>
<evidence type="ECO:0000313" key="1">
    <source>
        <dbReference type="EMBL" id="SEI11068.1"/>
    </source>
</evidence>
<accession>A0A1H6N844</accession>
<dbReference type="RefSeq" id="WP_090848860.1">
    <property type="nucleotide sequence ID" value="NZ_FNXG01000007.1"/>
</dbReference>
<dbReference type="OrthoDB" id="7596455at2"/>
<dbReference type="STRING" id="65735.SAMN04488075_2948"/>
<reference evidence="2" key="1">
    <citation type="submission" date="2016-10" db="EMBL/GenBank/DDBJ databases">
        <authorList>
            <person name="Varghese N."/>
            <person name="Submissions S."/>
        </authorList>
    </citation>
    <scope>NUCLEOTIDE SEQUENCE [LARGE SCALE GENOMIC DNA]</scope>
    <source>
        <strain evidence="2">DSM 11593</strain>
    </source>
</reference>
<protein>
    <submittedName>
        <fullName evidence="1">Uncharacterized protein</fullName>
    </submittedName>
</protein>
<gene>
    <name evidence="1" type="ORF">SAMN04488075_2948</name>
</gene>
<keyword evidence="2" id="KW-1185">Reference proteome</keyword>
<proteinExistence type="predicted"/>
<organism evidence="1 2">
    <name type="scientific">Paracoccus alkenifer</name>
    <dbReference type="NCBI Taxonomy" id="65735"/>
    <lineage>
        <taxon>Bacteria</taxon>
        <taxon>Pseudomonadati</taxon>
        <taxon>Pseudomonadota</taxon>
        <taxon>Alphaproteobacteria</taxon>
        <taxon>Rhodobacterales</taxon>
        <taxon>Paracoccaceae</taxon>
        <taxon>Paracoccus</taxon>
    </lineage>
</organism>
<dbReference type="Proteomes" id="UP000199125">
    <property type="component" value="Unassembled WGS sequence"/>
</dbReference>
<dbReference type="EMBL" id="FNXG01000007">
    <property type="protein sequence ID" value="SEI11068.1"/>
    <property type="molecule type" value="Genomic_DNA"/>
</dbReference>